<proteinExistence type="predicted"/>
<dbReference type="EMBL" id="JABBXF010000035">
    <property type="protein sequence ID" value="NVK79306.1"/>
    <property type="molecule type" value="Genomic_DNA"/>
</dbReference>
<name>A0A7Y7E8C6_STRMO</name>
<feature type="domain" description="MgtC-like C-terminal" evidence="2">
    <location>
        <begin position="25"/>
        <end position="100"/>
    </location>
</feature>
<evidence type="ECO:0000259" key="2">
    <source>
        <dbReference type="Pfam" id="PF21770"/>
    </source>
</evidence>
<feature type="region of interest" description="Disordered" evidence="1">
    <location>
        <begin position="106"/>
        <end position="141"/>
    </location>
</feature>
<evidence type="ECO:0000256" key="1">
    <source>
        <dbReference type="SAM" id="MobiDB-lite"/>
    </source>
</evidence>
<keyword evidence="4" id="KW-1185">Reference proteome</keyword>
<organism evidence="3 4">
    <name type="scientific">Streptomyces morookaense</name>
    <name type="common">Streptoverticillium morookaense</name>
    <dbReference type="NCBI Taxonomy" id="1970"/>
    <lineage>
        <taxon>Bacteria</taxon>
        <taxon>Bacillati</taxon>
        <taxon>Actinomycetota</taxon>
        <taxon>Actinomycetes</taxon>
        <taxon>Kitasatosporales</taxon>
        <taxon>Streptomycetaceae</taxon>
        <taxon>Streptomyces</taxon>
    </lineage>
</organism>
<evidence type="ECO:0000313" key="4">
    <source>
        <dbReference type="Proteomes" id="UP000587462"/>
    </source>
</evidence>
<feature type="compositionally biased region" description="Low complexity" evidence="1">
    <location>
        <begin position="1"/>
        <end position="11"/>
    </location>
</feature>
<dbReference type="InterPro" id="IPR048640">
    <property type="entry name" value="MgtC-like_C"/>
</dbReference>
<feature type="compositionally biased region" description="Basic and acidic residues" evidence="1">
    <location>
        <begin position="122"/>
        <end position="135"/>
    </location>
</feature>
<dbReference type="AlphaFoldDB" id="A0A7Y7E8C6"/>
<dbReference type="Pfam" id="PF21770">
    <property type="entry name" value="MgtC_SapB_C"/>
    <property type="match status" value="1"/>
</dbReference>
<dbReference type="RefSeq" id="WP_171082201.1">
    <property type="nucleotide sequence ID" value="NZ_BNBU01000009.1"/>
</dbReference>
<reference evidence="3 4" key="1">
    <citation type="submission" date="2020-04" db="EMBL/GenBank/DDBJ databases">
        <title>Draft Genome Sequence of Streptomyces morookaense DSM 40503, an 8-azaguanine-producing strain.</title>
        <authorList>
            <person name="Qi J."/>
            <person name="Gao J.-M."/>
        </authorList>
    </citation>
    <scope>NUCLEOTIDE SEQUENCE [LARGE SCALE GENOMIC DNA]</scope>
    <source>
        <strain evidence="3 4">DSM 40503</strain>
    </source>
</reference>
<gene>
    <name evidence="3" type="ORF">HG542_16750</name>
</gene>
<protein>
    <recommendedName>
        <fullName evidence="2">MgtC-like C-terminal domain-containing protein</fullName>
    </recommendedName>
</protein>
<sequence length="141" mass="15281">MRLLTRPLFRRPAPPPPAAPTHGTISARCERRVEAKVRALCVLAFAGTGARLNSLHIIEPDDSVTVVVRITLTLAGPAGVALERLVDQLSREPGVRDLHWRLHQAVSDGAGTGRSLPGEQGWRGEAEEVEVRHEGAPPARR</sequence>
<feature type="region of interest" description="Disordered" evidence="1">
    <location>
        <begin position="1"/>
        <end position="24"/>
    </location>
</feature>
<accession>A0A7Y7E8C6</accession>
<dbReference type="Gene3D" id="3.30.70.260">
    <property type="match status" value="1"/>
</dbReference>
<evidence type="ECO:0000313" key="3">
    <source>
        <dbReference type="EMBL" id="NVK79306.1"/>
    </source>
</evidence>
<dbReference type="Proteomes" id="UP000587462">
    <property type="component" value="Unassembled WGS sequence"/>
</dbReference>
<comment type="caution">
    <text evidence="3">The sequence shown here is derived from an EMBL/GenBank/DDBJ whole genome shotgun (WGS) entry which is preliminary data.</text>
</comment>